<dbReference type="EMBL" id="CAJNOR010020876">
    <property type="protein sequence ID" value="CAF1690885.1"/>
    <property type="molecule type" value="Genomic_DNA"/>
</dbReference>
<keyword evidence="2" id="KW-1185">Reference proteome</keyword>
<accession>A0A816HW21</accession>
<comment type="caution">
    <text evidence="1">The sequence shown here is derived from an EMBL/GenBank/DDBJ whole genome shotgun (WGS) entry which is preliminary data.</text>
</comment>
<dbReference type="AlphaFoldDB" id="A0A816HW21"/>
<evidence type="ECO:0000313" key="1">
    <source>
        <dbReference type="EMBL" id="CAF1690885.1"/>
    </source>
</evidence>
<name>A0A816HW21_ADIRI</name>
<protein>
    <submittedName>
        <fullName evidence="1">Uncharacterized protein</fullName>
    </submittedName>
</protein>
<organism evidence="1 2">
    <name type="scientific">Adineta ricciae</name>
    <name type="common">Rotifer</name>
    <dbReference type="NCBI Taxonomy" id="249248"/>
    <lineage>
        <taxon>Eukaryota</taxon>
        <taxon>Metazoa</taxon>
        <taxon>Spiralia</taxon>
        <taxon>Gnathifera</taxon>
        <taxon>Rotifera</taxon>
        <taxon>Eurotatoria</taxon>
        <taxon>Bdelloidea</taxon>
        <taxon>Adinetida</taxon>
        <taxon>Adinetidae</taxon>
        <taxon>Adineta</taxon>
    </lineage>
</organism>
<dbReference type="Proteomes" id="UP000663828">
    <property type="component" value="Unassembled WGS sequence"/>
</dbReference>
<evidence type="ECO:0000313" key="2">
    <source>
        <dbReference type="Proteomes" id="UP000663828"/>
    </source>
</evidence>
<feature type="non-terminal residue" evidence="1">
    <location>
        <position position="1"/>
    </location>
</feature>
<sequence length="93" mass="10872">FFPMISIDQDVFDEISSLRNQFQIELSDFRAMTNIDAEILLKLFDLSIHPYSEIGGKAQWDLFSILNYCPFSYEILVDHIVNLFDTHADVEHD</sequence>
<proteinExistence type="predicted"/>
<reference evidence="1" key="1">
    <citation type="submission" date="2021-02" db="EMBL/GenBank/DDBJ databases">
        <authorList>
            <person name="Nowell W R."/>
        </authorList>
    </citation>
    <scope>NUCLEOTIDE SEQUENCE</scope>
</reference>
<gene>
    <name evidence="1" type="ORF">XAT740_LOCUS63940</name>
</gene>